<proteinExistence type="predicted"/>
<name>A0A7W7U8V5_9ACTN</name>
<evidence type="ECO:0000313" key="2">
    <source>
        <dbReference type="Proteomes" id="UP000582643"/>
    </source>
</evidence>
<comment type="caution">
    <text evidence="1">The sequence shown here is derived from an EMBL/GenBank/DDBJ whole genome shotgun (WGS) entry which is preliminary data.</text>
</comment>
<keyword evidence="2" id="KW-1185">Reference proteome</keyword>
<gene>
    <name evidence="1" type="ORF">GGE06_008083</name>
</gene>
<evidence type="ECO:0000313" key="1">
    <source>
        <dbReference type="EMBL" id="MBB4987111.1"/>
    </source>
</evidence>
<organism evidence="1 2">
    <name type="scientific">Streptomyces nymphaeiformis</name>
    <dbReference type="NCBI Taxonomy" id="2663842"/>
    <lineage>
        <taxon>Bacteria</taxon>
        <taxon>Bacillati</taxon>
        <taxon>Actinomycetota</taxon>
        <taxon>Actinomycetes</taxon>
        <taxon>Kitasatosporales</taxon>
        <taxon>Streptomycetaceae</taxon>
        <taxon>Streptomyces</taxon>
    </lineage>
</organism>
<dbReference type="Proteomes" id="UP000582643">
    <property type="component" value="Unassembled WGS sequence"/>
</dbReference>
<sequence length="33" mass="3530">MPAGVIGFEWMTPGRTKAFPLAAREEVLARVAG</sequence>
<dbReference type="EMBL" id="JACHJY010000017">
    <property type="protein sequence ID" value="MBB4987111.1"/>
    <property type="molecule type" value="Genomic_DNA"/>
</dbReference>
<accession>A0A7W7U8V5</accession>
<protein>
    <submittedName>
        <fullName evidence="1">Uncharacterized protein</fullName>
    </submittedName>
</protein>
<reference evidence="1 2" key="1">
    <citation type="submission" date="2020-08" db="EMBL/GenBank/DDBJ databases">
        <title>Genomic Encyclopedia of Type Strains, Phase III (KMG-III): the genomes of soil and plant-associated and newly described type strains.</title>
        <authorList>
            <person name="Whitman W."/>
        </authorList>
    </citation>
    <scope>NUCLEOTIDE SEQUENCE [LARGE SCALE GENOMIC DNA]</scope>
    <source>
        <strain evidence="1 2">SFB5A</strain>
    </source>
</reference>
<dbReference type="AlphaFoldDB" id="A0A7W7U8V5"/>